<dbReference type="InterPro" id="IPR010093">
    <property type="entry name" value="SinI_DNA-bd"/>
</dbReference>
<comment type="caution">
    <text evidence="2">The sequence shown here is derived from an EMBL/GenBank/DDBJ whole genome shotgun (WGS) entry which is preliminary data.</text>
</comment>
<reference evidence="2" key="1">
    <citation type="journal article" date="2015" name="Nature">
        <title>Complex archaea that bridge the gap between prokaryotes and eukaryotes.</title>
        <authorList>
            <person name="Spang A."/>
            <person name="Saw J.H."/>
            <person name="Jorgensen S.L."/>
            <person name="Zaremba-Niedzwiedzka K."/>
            <person name="Martijn J."/>
            <person name="Lind A.E."/>
            <person name="van Eijk R."/>
            <person name="Schleper C."/>
            <person name="Guy L."/>
            <person name="Ettema T.J."/>
        </authorList>
    </citation>
    <scope>NUCLEOTIDE SEQUENCE</scope>
</reference>
<organism evidence="2">
    <name type="scientific">marine sediment metagenome</name>
    <dbReference type="NCBI Taxonomy" id="412755"/>
    <lineage>
        <taxon>unclassified sequences</taxon>
        <taxon>metagenomes</taxon>
        <taxon>ecological metagenomes</taxon>
    </lineage>
</organism>
<accession>A0A0F9R8C7</accession>
<protein>
    <recommendedName>
        <fullName evidence="1">Helix-turn-helix domain-containing protein</fullName>
    </recommendedName>
</protein>
<gene>
    <name evidence="2" type="ORF">LCGC14_0925420</name>
</gene>
<dbReference type="InterPro" id="IPR009061">
    <property type="entry name" value="DNA-bd_dom_put_sf"/>
</dbReference>
<name>A0A0F9R8C7_9ZZZZ</name>
<sequence>MNSDYLSITQVANLLNVHRNTVVNWVKRGEIPARKFGKKLWRILRSDVEKMGQGNG</sequence>
<dbReference type="Pfam" id="PF12728">
    <property type="entry name" value="HTH_17"/>
    <property type="match status" value="1"/>
</dbReference>
<dbReference type="EMBL" id="LAZR01003147">
    <property type="protein sequence ID" value="KKN21456.1"/>
    <property type="molecule type" value="Genomic_DNA"/>
</dbReference>
<evidence type="ECO:0000313" key="2">
    <source>
        <dbReference type="EMBL" id="KKN21456.1"/>
    </source>
</evidence>
<dbReference type="GO" id="GO:0003677">
    <property type="term" value="F:DNA binding"/>
    <property type="evidence" value="ECO:0007669"/>
    <property type="project" value="InterPro"/>
</dbReference>
<dbReference type="NCBIfam" id="TIGR01764">
    <property type="entry name" value="excise"/>
    <property type="match status" value="1"/>
</dbReference>
<dbReference type="InterPro" id="IPR041657">
    <property type="entry name" value="HTH_17"/>
</dbReference>
<feature type="domain" description="Helix-turn-helix" evidence="1">
    <location>
        <begin position="5"/>
        <end position="50"/>
    </location>
</feature>
<proteinExistence type="predicted"/>
<dbReference type="SUPFAM" id="SSF46955">
    <property type="entry name" value="Putative DNA-binding domain"/>
    <property type="match status" value="1"/>
</dbReference>
<dbReference type="Gene3D" id="1.10.1660.10">
    <property type="match status" value="1"/>
</dbReference>
<evidence type="ECO:0000259" key="1">
    <source>
        <dbReference type="Pfam" id="PF12728"/>
    </source>
</evidence>
<dbReference type="AlphaFoldDB" id="A0A0F9R8C7"/>